<name>A0ABY5K8W7_9CELL</name>
<evidence type="ECO:0000256" key="1">
    <source>
        <dbReference type="ARBA" id="ARBA00005721"/>
    </source>
</evidence>
<dbReference type="Pfam" id="PF03780">
    <property type="entry name" value="Asp23"/>
    <property type="match status" value="1"/>
</dbReference>
<comment type="similarity">
    <text evidence="1">Belongs to the asp23 family.</text>
</comment>
<dbReference type="EMBL" id="CP101989">
    <property type="protein sequence ID" value="UUI65391.1"/>
    <property type="molecule type" value="Genomic_DNA"/>
</dbReference>
<protein>
    <submittedName>
        <fullName evidence="2">Asp23/Gls24 family envelope stress response protein</fullName>
    </submittedName>
</protein>
<evidence type="ECO:0000313" key="3">
    <source>
        <dbReference type="Proteomes" id="UP001317322"/>
    </source>
</evidence>
<sequence>MADDHRTVDPAVRGSLTVGDRVVQKVALAAASRVPGVATATSSLLGRDLPRASAHTHGTRARVEVDIALAWPAPAASTAQRVRHAVGDAVTRYAGVQADRVDVRVVGVTDPAPATTVRVR</sequence>
<dbReference type="Proteomes" id="UP001317322">
    <property type="component" value="Chromosome"/>
</dbReference>
<organism evidence="2 3">
    <name type="scientific">Cellulomonas wangsupingiae</name>
    <dbReference type="NCBI Taxonomy" id="2968085"/>
    <lineage>
        <taxon>Bacteria</taxon>
        <taxon>Bacillati</taxon>
        <taxon>Actinomycetota</taxon>
        <taxon>Actinomycetes</taxon>
        <taxon>Micrococcales</taxon>
        <taxon>Cellulomonadaceae</taxon>
        <taxon>Cellulomonas</taxon>
    </lineage>
</organism>
<gene>
    <name evidence="2" type="ORF">NP075_01220</name>
</gene>
<dbReference type="InterPro" id="IPR005531">
    <property type="entry name" value="Asp23"/>
</dbReference>
<proteinExistence type="inferred from homology"/>
<evidence type="ECO:0000313" key="2">
    <source>
        <dbReference type="EMBL" id="UUI65391.1"/>
    </source>
</evidence>
<keyword evidence="3" id="KW-1185">Reference proteome</keyword>
<dbReference type="RefSeq" id="WP_227564675.1">
    <property type="nucleotide sequence ID" value="NZ_CP101989.1"/>
</dbReference>
<reference evidence="2 3" key="1">
    <citation type="submission" date="2022-07" db="EMBL/GenBank/DDBJ databases">
        <title>Novel species in genus cellulomonas.</title>
        <authorList>
            <person name="Ye L."/>
        </authorList>
    </citation>
    <scope>NUCLEOTIDE SEQUENCE [LARGE SCALE GENOMIC DNA]</scope>
    <source>
        <strain evidence="3">zg-Y908</strain>
    </source>
</reference>
<accession>A0ABY5K8W7</accession>